<evidence type="ECO:0000256" key="2">
    <source>
        <dbReference type="SAM" id="MobiDB-lite"/>
    </source>
</evidence>
<feature type="coiled-coil region" evidence="1">
    <location>
        <begin position="207"/>
        <end position="242"/>
    </location>
</feature>
<organism evidence="3 4">
    <name type="scientific">Solanum stoloniferum</name>
    <dbReference type="NCBI Taxonomy" id="62892"/>
    <lineage>
        <taxon>Eukaryota</taxon>
        <taxon>Viridiplantae</taxon>
        <taxon>Streptophyta</taxon>
        <taxon>Embryophyta</taxon>
        <taxon>Tracheophyta</taxon>
        <taxon>Spermatophyta</taxon>
        <taxon>Magnoliopsida</taxon>
        <taxon>eudicotyledons</taxon>
        <taxon>Gunneridae</taxon>
        <taxon>Pentapetalae</taxon>
        <taxon>asterids</taxon>
        <taxon>lamiids</taxon>
        <taxon>Solanales</taxon>
        <taxon>Solanaceae</taxon>
        <taxon>Solanoideae</taxon>
        <taxon>Solaneae</taxon>
        <taxon>Solanum</taxon>
    </lineage>
</organism>
<sequence>MKRFHWNMTTEGSIKDHFMKKCSIQYKGMLCEARSSEEKRKNIPKSVWDSWKPHYDTENFKAKSAQCSKNRLSEKCGEGSGPSRHTGGSRTHREHARKLATVLGRPPHPHELLKKTHTKRNDEFVDLKSKSTYDAVISKITSASQLVDESGESPTVDFSKIYMDEVGGVKKACIYGLGSQAVFYENVGSSSASTSQPQDCSFDARVKEYVQEMKEEMKHEMREEMREELREEMKTEMQLEMQEQVDKILQERLPILIAGLPKPPPGTLPDGTPPTGTPH</sequence>
<protein>
    <submittedName>
        <fullName evidence="3">Uncharacterized protein</fullName>
    </submittedName>
</protein>
<name>A0ABD2TTC5_9SOLN</name>
<keyword evidence="1" id="KW-0175">Coiled coil</keyword>
<dbReference type="AlphaFoldDB" id="A0ABD2TTC5"/>
<dbReference type="InterPro" id="IPR004252">
    <property type="entry name" value="Probable_transposase_24"/>
</dbReference>
<proteinExistence type="predicted"/>
<evidence type="ECO:0000313" key="4">
    <source>
        <dbReference type="Proteomes" id="UP001627284"/>
    </source>
</evidence>
<accession>A0ABD2TTC5</accession>
<dbReference type="Pfam" id="PF03004">
    <property type="entry name" value="Transposase_24"/>
    <property type="match status" value="1"/>
</dbReference>
<evidence type="ECO:0000313" key="3">
    <source>
        <dbReference type="EMBL" id="KAL3359280.1"/>
    </source>
</evidence>
<feature type="compositionally biased region" description="Pro residues" evidence="2">
    <location>
        <begin position="261"/>
        <end position="279"/>
    </location>
</feature>
<feature type="region of interest" description="Disordered" evidence="2">
    <location>
        <begin position="257"/>
        <end position="279"/>
    </location>
</feature>
<dbReference type="EMBL" id="JBJKTR010000009">
    <property type="protein sequence ID" value="KAL3359280.1"/>
    <property type="molecule type" value="Genomic_DNA"/>
</dbReference>
<feature type="region of interest" description="Disordered" evidence="2">
    <location>
        <begin position="72"/>
        <end position="94"/>
    </location>
</feature>
<keyword evidence="4" id="KW-1185">Reference proteome</keyword>
<reference evidence="3 4" key="1">
    <citation type="submission" date="2024-05" db="EMBL/GenBank/DDBJ databases">
        <title>De novo assembly of an allotetraploid wild potato.</title>
        <authorList>
            <person name="Hosaka A.J."/>
        </authorList>
    </citation>
    <scope>NUCLEOTIDE SEQUENCE [LARGE SCALE GENOMIC DNA]</scope>
    <source>
        <tissue evidence="3">Young leaves</tissue>
    </source>
</reference>
<dbReference type="Proteomes" id="UP001627284">
    <property type="component" value="Unassembled WGS sequence"/>
</dbReference>
<gene>
    <name evidence="3" type="ORF">AABB24_016043</name>
</gene>
<comment type="caution">
    <text evidence="3">The sequence shown here is derived from an EMBL/GenBank/DDBJ whole genome shotgun (WGS) entry which is preliminary data.</text>
</comment>
<evidence type="ECO:0000256" key="1">
    <source>
        <dbReference type="SAM" id="Coils"/>
    </source>
</evidence>